<evidence type="ECO:0000313" key="1">
    <source>
        <dbReference type="EMBL" id="MDL4842623.1"/>
    </source>
</evidence>
<dbReference type="InterPro" id="IPR027417">
    <property type="entry name" value="P-loop_NTPase"/>
</dbReference>
<name>A0ABT7L9S7_9BACI</name>
<dbReference type="PANTHER" id="PTHR37291:SF1">
    <property type="entry name" value="TYPE IV METHYL-DIRECTED RESTRICTION ENZYME ECOKMCRB SUBUNIT"/>
    <property type="match status" value="1"/>
</dbReference>
<evidence type="ECO:0000313" key="2">
    <source>
        <dbReference type="Proteomes" id="UP001235343"/>
    </source>
</evidence>
<reference evidence="1 2" key="1">
    <citation type="submission" date="2023-06" db="EMBL/GenBank/DDBJ databases">
        <title>Aquibacillus rhizosphaerae LR5S19.</title>
        <authorList>
            <person name="Sun J.-Q."/>
        </authorList>
    </citation>
    <scope>NUCLEOTIDE SEQUENCE [LARGE SCALE GENOMIC DNA]</scope>
    <source>
        <strain evidence="1 2">LR5S19</strain>
    </source>
</reference>
<dbReference type="PANTHER" id="PTHR37291">
    <property type="entry name" value="5-METHYLCYTOSINE-SPECIFIC RESTRICTION ENZYME B"/>
    <property type="match status" value="1"/>
</dbReference>
<dbReference type="InterPro" id="IPR052934">
    <property type="entry name" value="Methyl-DNA_Rec/Restrict_Enz"/>
</dbReference>
<gene>
    <name evidence="1" type="ORF">QQS35_19490</name>
</gene>
<dbReference type="Proteomes" id="UP001235343">
    <property type="component" value="Unassembled WGS sequence"/>
</dbReference>
<dbReference type="RefSeq" id="WP_285933911.1">
    <property type="nucleotide sequence ID" value="NZ_JASTZU010000060.1"/>
</dbReference>
<comment type="caution">
    <text evidence="1">The sequence shown here is derived from an EMBL/GenBank/DDBJ whole genome shotgun (WGS) entry which is preliminary data.</text>
</comment>
<dbReference type="EMBL" id="JASTZU010000060">
    <property type="protein sequence ID" value="MDL4842623.1"/>
    <property type="molecule type" value="Genomic_DNA"/>
</dbReference>
<dbReference type="SUPFAM" id="SSF52540">
    <property type="entry name" value="P-loop containing nucleoside triphosphate hydrolases"/>
    <property type="match status" value="1"/>
</dbReference>
<proteinExistence type="predicted"/>
<sequence>MNCVKNKVTKKSENTWLIIDEINRADIDKAFGSLFSILTGDEVTLPFDSKSGKTITLKPQGVMTTFEPDDHTYVIPNDCRIIATMNIIDKASLYEMSYAFMRRFAFIPVGIPNDINDDLTQQYLDVWGMDTYPNVSTLTVIWKVINNYRKIGLAIFEDIAKHTQESEDYTSAIILYVLPQFEGLSLQRIQEFIKQVSEQTDVIIDLDYLNDFAGDFFGNGGLE</sequence>
<organism evidence="1 2">
    <name type="scientific">Aquibacillus rhizosphaerae</name>
    <dbReference type="NCBI Taxonomy" id="3051431"/>
    <lineage>
        <taxon>Bacteria</taxon>
        <taxon>Bacillati</taxon>
        <taxon>Bacillota</taxon>
        <taxon>Bacilli</taxon>
        <taxon>Bacillales</taxon>
        <taxon>Bacillaceae</taxon>
        <taxon>Aquibacillus</taxon>
    </lineage>
</organism>
<protein>
    <submittedName>
        <fullName evidence="1">AAA family ATPase</fullName>
    </submittedName>
</protein>
<keyword evidence="2" id="KW-1185">Reference proteome</keyword>
<accession>A0ABT7L9S7</accession>
<dbReference type="Gene3D" id="3.40.50.300">
    <property type="entry name" value="P-loop containing nucleotide triphosphate hydrolases"/>
    <property type="match status" value="1"/>
</dbReference>